<evidence type="ECO:0000256" key="2">
    <source>
        <dbReference type="ARBA" id="ARBA00022475"/>
    </source>
</evidence>
<dbReference type="InterPro" id="IPR001123">
    <property type="entry name" value="LeuE-type"/>
</dbReference>
<dbReference type="Proteomes" id="UP000582231">
    <property type="component" value="Unassembled WGS sequence"/>
</dbReference>
<comment type="subcellular location">
    <subcellularLocation>
        <location evidence="1">Cell membrane</location>
        <topology evidence="1">Multi-pass membrane protein</topology>
    </subcellularLocation>
</comment>
<sequence>MSTALDPAQLLAFAAASVVLVGMPGPNTIYITTRSLAHGTRAGVVSVLGVETGTAVYAAATALGLSALIAASPTAFTAIRYLGAAYLVHLAFRELTRHRASGRVTDREAPARLGRVYRDGLLMNLLNPKVALFFLAFLPQFMTSGATGAAARAEVLALGLVTVLVALAVDLTYAVVAGALGQRLRRRPRRSPRHPGLRRLPVAGVYLAIAAAAVTGGATA</sequence>
<organism evidence="7 8">
    <name type="scientific">Nocardioides kongjuensis</name>
    <dbReference type="NCBI Taxonomy" id="349522"/>
    <lineage>
        <taxon>Bacteria</taxon>
        <taxon>Bacillati</taxon>
        <taxon>Actinomycetota</taxon>
        <taxon>Actinomycetes</taxon>
        <taxon>Propionibacteriales</taxon>
        <taxon>Nocardioidaceae</taxon>
        <taxon>Nocardioides</taxon>
    </lineage>
</organism>
<feature type="transmembrane region" description="Helical" evidence="6">
    <location>
        <begin position="200"/>
        <end position="218"/>
    </location>
</feature>
<protein>
    <submittedName>
        <fullName evidence="7">Threonine/homoserine/homoserine lactone efflux protein</fullName>
    </submittedName>
</protein>
<evidence type="ECO:0000256" key="1">
    <source>
        <dbReference type="ARBA" id="ARBA00004651"/>
    </source>
</evidence>
<dbReference type="PANTHER" id="PTHR30086">
    <property type="entry name" value="ARGININE EXPORTER PROTEIN ARGO"/>
    <property type="match status" value="1"/>
</dbReference>
<evidence type="ECO:0000256" key="3">
    <source>
        <dbReference type="ARBA" id="ARBA00022692"/>
    </source>
</evidence>
<dbReference type="GO" id="GO:0005886">
    <property type="term" value="C:plasma membrane"/>
    <property type="evidence" value="ECO:0007669"/>
    <property type="project" value="UniProtKB-SubCell"/>
</dbReference>
<evidence type="ECO:0000256" key="5">
    <source>
        <dbReference type="ARBA" id="ARBA00023136"/>
    </source>
</evidence>
<keyword evidence="2" id="KW-1003">Cell membrane</keyword>
<evidence type="ECO:0000256" key="4">
    <source>
        <dbReference type="ARBA" id="ARBA00022989"/>
    </source>
</evidence>
<dbReference type="GO" id="GO:0015171">
    <property type="term" value="F:amino acid transmembrane transporter activity"/>
    <property type="evidence" value="ECO:0007669"/>
    <property type="project" value="TreeGrafter"/>
</dbReference>
<feature type="transmembrane region" description="Helical" evidence="6">
    <location>
        <begin position="157"/>
        <end position="180"/>
    </location>
</feature>
<proteinExistence type="predicted"/>
<reference evidence="7 8" key="1">
    <citation type="submission" date="2020-07" db="EMBL/GenBank/DDBJ databases">
        <title>Sequencing the genomes of 1000 actinobacteria strains.</title>
        <authorList>
            <person name="Klenk H.-P."/>
        </authorList>
    </citation>
    <scope>NUCLEOTIDE SEQUENCE [LARGE SCALE GENOMIC DNA]</scope>
    <source>
        <strain evidence="7 8">DSM 19082</strain>
    </source>
</reference>
<name>A0A852R9T6_9ACTN</name>
<dbReference type="PANTHER" id="PTHR30086:SF20">
    <property type="entry name" value="ARGININE EXPORTER PROTEIN ARGO-RELATED"/>
    <property type="match status" value="1"/>
</dbReference>
<evidence type="ECO:0000256" key="6">
    <source>
        <dbReference type="SAM" id="Phobius"/>
    </source>
</evidence>
<feature type="transmembrane region" description="Helical" evidence="6">
    <location>
        <begin position="130"/>
        <end position="151"/>
    </location>
</feature>
<accession>A0A852R9T6</accession>
<keyword evidence="3 6" id="KW-0812">Transmembrane</keyword>
<evidence type="ECO:0000313" key="7">
    <source>
        <dbReference type="EMBL" id="NYD29807.1"/>
    </source>
</evidence>
<dbReference type="Pfam" id="PF01810">
    <property type="entry name" value="LysE"/>
    <property type="match status" value="1"/>
</dbReference>
<keyword evidence="5 6" id="KW-0472">Membrane</keyword>
<dbReference type="AlphaFoldDB" id="A0A852R9T6"/>
<gene>
    <name evidence="7" type="ORF">BJ958_001353</name>
</gene>
<keyword evidence="8" id="KW-1185">Reference proteome</keyword>
<dbReference type="PIRSF" id="PIRSF006324">
    <property type="entry name" value="LeuE"/>
    <property type="match status" value="1"/>
</dbReference>
<comment type="caution">
    <text evidence="7">The sequence shown here is derived from an EMBL/GenBank/DDBJ whole genome shotgun (WGS) entry which is preliminary data.</text>
</comment>
<dbReference type="RefSeq" id="WP_343052592.1">
    <property type="nucleotide sequence ID" value="NZ_BAABEF010000001.1"/>
</dbReference>
<keyword evidence="4 6" id="KW-1133">Transmembrane helix</keyword>
<evidence type="ECO:0000313" key="8">
    <source>
        <dbReference type="Proteomes" id="UP000582231"/>
    </source>
</evidence>
<dbReference type="EMBL" id="JACCBF010000001">
    <property type="protein sequence ID" value="NYD29807.1"/>
    <property type="molecule type" value="Genomic_DNA"/>
</dbReference>